<organism evidence="3 4">
    <name type="scientific">Streptomyces melanogenes</name>
    <dbReference type="NCBI Taxonomy" id="67326"/>
    <lineage>
        <taxon>Bacteria</taxon>
        <taxon>Bacillati</taxon>
        <taxon>Actinomycetota</taxon>
        <taxon>Actinomycetes</taxon>
        <taxon>Kitasatosporales</taxon>
        <taxon>Streptomycetaceae</taxon>
        <taxon>Streptomyces</taxon>
    </lineage>
</organism>
<dbReference type="SUPFAM" id="SSF47413">
    <property type="entry name" value="lambda repressor-like DNA-binding domains"/>
    <property type="match status" value="1"/>
</dbReference>
<keyword evidence="4" id="KW-1185">Reference proteome</keyword>
<dbReference type="PANTHER" id="PTHR35010:SF2">
    <property type="entry name" value="BLL4672 PROTEIN"/>
    <property type="match status" value="1"/>
</dbReference>
<dbReference type="PANTHER" id="PTHR35010">
    <property type="entry name" value="BLL4672 PROTEIN-RELATED"/>
    <property type="match status" value="1"/>
</dbReference>
<dbReference type="InterPro" id="IPR001387">
    <property type="entry name" value="Cro/C1-type_HTH"/>
</dbReference>
<dbReference type="InterPro" id="IPR041413">
    <property type="entry name" value="MLTR_LBD"/>
</dbReference>
<proteinExistence type="predicted"/>
<feature type="region of interest" description="Disordered" evidence="1">
    <location>
        <begin position="272"/>
        <end position="295"/>
    </location>
</feature>
<evidence type="ECO:0000256" key="1">
    <source>
        <dbReference type="SAM" id="MobiDB-lite"/>
    </source>
</evidence>
<name>A0ABZ1XUM7_9ACTN</name>
<dbReference type="SMART" id="SM00530">
    <property type="entry name" value="HTH_XRE"/>
    <property type="match status" value="1"/>
</dbReference>
<reference evidence="3" key="1">
    <citation type="submission" date="2022-10" db="EMBL/GenBank/DDBJ databases">
        <title>The complete genomes of actinobacterial strains from the NBC collection.</title>
        <authorList>
            <person name="Joergensen T.S."/>
            <person name="Alvarez Arevalo M."/>
            <person name="Sterndorff E.B."/>
            <person name="Faurdal D."/>
            <person name="Vuksanovic O."/>
            <person name="Mourched A.-S."/>
            <person name="Charusanti P."/>
            <person name="Shaw S."/>
            <person name="Blin K."/>
            <person name="Weber T."/>
        </authorList>
    </citation>
    <scope>NUCLEOTIDE SEQUENCE</scope>
    <source>
        <strain evidence="3">NBC_00668</strain>
    </source>
</reference>
<protein>
    <submittedName>
        <fullName evidence="3">Helix-turn-helix domain-containing protein</fullName>
    </submittedName>
</protein>
<dbReference type="CDD" id="cd00093">
    <property type="entry name" value="HTH_XRE"/>
    <property type="match status" value="1"/>
</dbReference>
<dbReference type="Gene3D" id="3.30.450.180">
    <property type="match status" value="1"/>
</dbReference>
<feature type="domain" description="HTH cro/C1-type" evidence="2">
    <location>
        <begin position="33"/>
        <end position="80"/>
    </location>
</feature>
<dbReference type="PROSITE" id="PS50943">
    <property type="entry name" value="HTH_CROC1"/>
    <property type="match status" value="1"/>
</dbReference>
<dbReference type="Pfam" id="PF17765">
    <property type="entry name" value="MLTR_LBD"/>
    <property type="match status" value="1"/>
</dbReference>
<gene>
    <name evidence="3" type="ORF">OG515_36345</name>
</gene>
<dbReference type="InterPro" id="IPR010982">
    <property type="entry name" value="Lambda_DNA-bd_dom_sf"/>
</dbReference>
<dbReference type="EMBL" id="CP109019">
    <property type="protein sequence ID" value="WUT87295.1"/>
    <property type="molecule type" value="Genomic_DNA"/>
</dbReference>
<evidence type="ECO:0000313" key="3">
    <source>
        <dbReference type="EMBL" id="WUT87295.1"/>
    </source>
</evidence>
<dbReference type="Pfam" id="PF13560">
    <property type="entry name" value="HTH_31"/>
    <property type="match status" value="1"/>
</dbReference>
<dbReference type="RefSeq" id="WP_329404304.1">
    <property type="nucleotide sequence ID" value="NZ_CP109019.1"/>
</dbReference>
<dbReference type="Proteomes" id="UP001432060">
    <property type="component" value="Chromosome"/>
</dbReference>
<evidence type="ECO:0000259" key="2">
    <source>
        <dbReference type="PROSITE" id="PS50943"/>
    </source>
</evidence>
<accession>A0ABZ1XUM7</accession>
<evidence type="ECO:0000313" key="4">
    <source>
        <dbReference type="Proteomes" id="UP001432060"/>
    </source>
</evidence>
<dbReference type="Gene3D" id="1.10.260.40">
    <property type="entry name" value="lambda repressor-like DNA-binding domains"/>
    <property type="match status" value="1"/>
</dbReference>
<sequence length="295" mass="32426">MTEFGKFLRARRGDIRPADVGLPAGTGTRRTPGLRREELAALAGVSIDYYIRLERGKETRPSPSVVKALADALRLNQEESGFLHELAAQAARRAPEPRPQPSRRVRPTVTQLLETLRPNPAYVVSRTNDLLAANPGGLRLLHGIADWPERQRNTVRYVFLHPAARELWADWEQKAKGCVAQLRAIAGTDPDAPDLAALVGELIVKSPDFNRLWERYEVHTIGDGEKTLRHPEVGTMTLSHEGLSLNRAQGQRLVIYMAPPGSPDHDKMTLLDLTASGPSVGSGETAPVSPSRRQG</sequence>